<protein>
    <submittedName>
        <fullName evidence="2">Uncharacterized protein</fullName>
    </submittedName>
</protein>
<accession>A0A2H0BUK8</accession>
<dbReference type="EMBL" id="PCTA01000028">
    <property type="protein sequence ID" value="PIP61352.1"/>
    <property type="molecule type" value="Genomic_DNA"/>
</dbReference>
<evidence type="ECO:0000313" key="2">
    <source>
        <dbReference type="EMBL" id="PIP61352.1"/>
    </source>
</evidence>
<sequence>MIEIRGDNPNGSSKPKSLTPHIRFKSGWKATIDKEIVQFDFKKFRKIEIHIYEKEAKFFNKKLFWNGRFQSAL</sequence>
<evidence type="ECO:0000313" key="3">
    <source>
        <dbReference type="Proteomes" id="UP000231246"/>
    </source>
</evidence>
<dbReference type="Proteomes" id="UP000231246">
    <property type="component" value="Unassembled WGS sequence"/>
</dbReference>
<gene>
    <name evidence="2" type="ORF">COW99_04380</name>
</gene>
<organism evidence="2 3">
    <name type="scientific">Candidatus Roizmanbacteria bacterium CG22_combo_CG10-13_8_21_14_all_38_20</name>
    <dbReference type="NCBI Taxonomy" id="1974862"/>
    <lineage>
        <taxon>Bacteria</taxon>
        <taxon>Candidatus Roizmaniibacteriota</taxon>
    </lineage>
</organism>
<dbReference type="AlphaFoldDB" id="A0A2H0BUK8"/>
<reference evidence="2 3" key="1">
    <citation type="submission" date="2017-09" db="EMBL/GenBank/DDBJ databases">
        <title>Depth-based differentiation of microbial function through sediment-hosted aquifers and enrichment of novel symbionts in the deep terrestrial subsurface.</title>
        <authorList>
            <person name="Probst A.J."/>
            <person name="Ladd B."/>
            <person name="Jarett J.K."/>
            <person name="Geller-Mcgrath D.E."/>
            <person name="Sieber C.M."/>
            <person name="Emerson J.B."/>
            <person name="Anantharaman K."/>
            <person name="Thomas B.C."/>
            <person name="Malmstrom R."/>
            <person name="Stieglmeier M."/>
            <person name="Klingl A."/>
            <person name="Woyke T."/>
            <person name="Ryan C.M."/>
            <person name="Banfield J.F."/>
        </authorList>
    </citation>
    <scope>NUCLEOTIDE SEQUENCE [LARGE SCALE GENOMIC DNA]</scope>
    <source>
        <strain evidence="2">CG22_combo_CG10-13_8_21_14_all_38_20</strain>
    </source>
</reference>
<name>A0A2H0BUK8_9BACT</name>
<feature type="region of interest" description="Disordered" evidence="1">
    <location>
        <begin position="1"/>
        <end position="20"/>
    </location>
</feature>
<evidence type="ECO:0000256" key="1">
    <source>
        <dbReference type="SAM" id="MobiDB-lite"/>
    </source>
</evidence>
<comment type="caution">
    <text evidence="2">The sequence shown here is derived from an EMBL/GenBank/DDBJ whole genome shotgun (WGS) entry which is preliminary data.</text>
</comment>
<proteinExistence type="predicted"/>